<dbReference type="EMBL" id="AP017649">
    <property type="protein sequence ID" value="BAZ96718.1"/>
    <property type="molecule type" value="Genomic_DNA"/>
</dbReference>
<sequence length="66" mass="7109">MTSQFVIHVNLNAKCPRCGKGGSVNGGVCMECMSKALKNGELDATLKPLRNMVQSEMNKNRIGGLK</sequence>
<evidence type="ECO:0000313" key="2">
    <source>
        <dbReference type="Proteomes" id="UP000218257"/>
    </source>
</evidence>
<dbReference type="Proteomes" id="UP000218257">
    <property type="component" value="Chromosome"/>
</dbReference>
<dbReference type="AlphaFoldDB" id="A0AB33HN64"/>
<reference evidence="1 2" key="1">
    <citation type="journal article" date="2017" name="Sci. Rep.">
        <title>Isolation and genomic characterization of a Dehalococcoides strain suggests genomic rearrangement during culture.</title>
        <authorList>
            <person name="Yohda M."/>
            <person name="Ikegami K."/>
            <person name="Aita Y."/>
            <person name="Kitajima M."/>
            <person name="Takechi A."/>
            <person name="Iwamoto M."/>
            <person name="Fukuda T."/>
            <person name="Tamura N."/>
            <person name="Shibasaki J."/>
            <person name="Koike S."/>
            <person name="Komatsu D."/>
            <person name="Miyagi S."/>
            <person name="Nishimura M."/>
            <person name="Uchino Y."/>
            <person name="Shiroma A."/>
            <person name="Shimoji M."/>
            <person name="Tamotsu H."/>
            <person name="Ashimine N."/>
            <person name="Shinzato M."/>
            <person name="Ohki S."/>
            <person name="Nakano K."/>
            <person name="Teruya K."/>
            <person name="Satou K."/>
            <person name="Hirano T."/>
            <person name="Yagi O."/>
        </authorList>
    </citation>
    <scope>NUCLEOTIDE SEQUENCE [LARGE SCALE GENOMIC DNA]</scope>
    <source>
        <strain evidence="1 2">UCH-ATV1</strain>
    </source>
</reference>
<name>A0AB33HN64_9CHLR</name>
<accession>A0AB33HN64</accession>
<gene>
    <name evidence="1" type="ORF">DEHALATV1_0090</name>
</gene>
<proteinExistence type="predicted"/>
<evidence type="ECO:0000313" key="1">
    <source>
        <dbReference type="EMBL" id="BAZ96718.1"/>
    </source>
</evidence>
<protein>
    <submittedName>
        <fullName evidence="1">Uncharacterized protein</fullName>
    </submittedName>
</protein>
<organism evidence="1 2">
    <name type="scientific">Dehalococcoides mccartyi</name>
    <dbReference type="NCBI Taxonomy" id="61435"/>
    <lineage>
        <taxon>Bacteria</taxon>
        <taxon>Bacillati</taxon>
        <taxon>Chloroflexota</taxon>
        <taxon>Dehalococcoidia</taxon>
        <taxon>Dehalococcoidales</taxon>
        <taxon>Dehalococcoidaceae</taxon>
        <taxon>Dehalococcoides</taxon>
    </lineage>
</organism>